<accession>A0A512CY99</accession>
<feature type="domain" description="HTH tetR-type" evidence="3">
    <location>
        <begin position="47"/>
        <end position="107"/>
    </location>
</feature>
<dbReference type="PANTHER" id="PTHR30055">
    <property type="entry name" value="HTH-TYPE TRANSCRIPTIONAL REGULATOR RUTR"/>
    <property type="match status" value="1"/>
</dbReference>
<dbReference type="AlphaFoldDB" id="A0A512CY99"/>
<dbReference type="Pfam" id="PF17932">
    <property type="entry name" value="TetR_C_24"/>
    <property type="match status" value="1"/>
</dbReference>
<dbReference type="PROSITE" id="PS01081">
    <property type="entry name" value="HTH_TETR_1"/>
    <property type="match status" value="1"/>
</dbReference>
<dbReference type="InterPro" id="IPR009057">
    <property type="entry name" value="Homeodomain-like_sf"/>
</dbReference>
<dbReference type="InterPro" id="IPR036271">
    <property type="entry name" value="Tet_transcr_reg_TetR-rel_C_sf"/>
</dbReference>
<protein>
    <submittedName>
        <fullName evidence="4">TetR family transcriptional regulator</fullName>
    </submittedName>
</protein>
<feature type="DNA-binding region" description="H-T-H motif" evidence="2">
    <location>
        <begin position="70"/>
        <end position="89"/>
    </location>
</feature>
<organism evidence="4 5">
    <name type="scientific">Terrabacter aerolatus</name>
    <dbReference type="NCBI Taxonomy" id="422442"/>
    <lineage>
        <taxon>Bacteria</taxon>
        <taxon>Bacillati</taxon>
        <taxon>Actinomycetota</taxon>
        <taxon>Actinomycetes</taxon>
        <taxon>Micrococcales</taxon>
        <taxon>Intrasporangiaceae</taxon>
        <taxon>Terrabacter</taxon>
    </lineage>
</organism>
<dbReference type="PROSITE" id="PS50977">
    <property type="entry name" value="HTH_TETR_2"/>
    <property type="match status" value="1"/>
</dbReference>
<name>A0A512CY99_9MICO</name>
<dbReference type="InterPro" id="IPR023772">
    <property type="entry name" value="DNA-bd_HTH_TetR-type_CS"/>
</dbReference>
<dbReference type="Gene3D" id="1.10.357.10">
    <property type="entry name" value="Tetracycline Repressor, domain 2"/>
    <property type="match status" value="1"/>
</dbReference>
<evidence type="ECO:0000313" key="5">
    <source>
        <dbReference type="Proteomes" id="UP000321534"/>
    </source>
</evidence>
<dbReference type="InterPro" id="IPR001647">
    <property type="entry name" value="HTH_TetR"/>
</dbReference>
<reference evidence="4 5" key="1">
    <citation type="submission" date="2019-07" db="EMBL/GenBank/DDBJ databases">
        <title>Whole genome shotgun sequence of Terrabacter aerolatus NBRC 106305.</title>
        <authorList>
            <person name="Hosoyama A."/>
            <person name="Uohara A."/>
            <person name="Ohji S."/>
            <person name="Ichikawa N."/>
        </authorList>
    </citation>
    <scope>NUCLEOTIDE SEQUENCE [LARGE SCALE GENOMIC DNA]</scope>
    <source>
        <strain evidence="4 5">NBRC 106305</strain>
    </source>
</reference>
<gene>
    <name evidence="4" type="ORF">TAE01_10010</name>
</gene>
<dbReference type="InterPro" id="IPR041490">
    <property type="entry name" value="KstR2_TetR_C"/>
</dbReference>
<dbReference type="Proteomes" id="UP000321534">
    <property type="component" value="Unassembled WGS sequence"/>
</dbReference>
<dbReference type="EMBL" id="BJYX01000003">
    <property type="protein sequence ID" value="GEO29191.1"/>
    <property type="molecule type" value="Genomic_DNA"/>
</dbReference>
<evidence type="ECO:0000313" key="4">
    <source>
        <dbReference type="EMBL" id="GEO29191.1"/>
    </source>
</evidence>
<dbReference type="Pfam" id="PF00440">
    <property type="entry name" value="TetR_N"/>
    <property type="match status" value="1"/>
</dbReference>
<dbReference type="InterPro" id="IPR050109">
    <property type="entry name" value="HTH-type_TetR-like_transc_reg"/>
</dbReference>
<dbReference type="GO" id="GO:0003700">
    <property type="term" value="F:DNA-binding transcription factor activity"/>
    <property type="evidence" value="ECO:0007669"/>
    <property type="project" value="TreeGrafter"/>
</dbReference>
<dbReference type="PANTHER" id="PTHR30055:SF200">
    <property type="entry name" value="HTH-TYPE TRANSCRIPTIONAL REPRESSOR BDCR"/>
    <property type="match status" value="1"/>
</dbReference>
<evidence type="ECO:0000256" key="1">
    <source>
        <dbReference type="ARBA" id="ARBA00023125"/>
    </source>
</evidence>
<sequence>MLTGAARWYPRVTKRLLSFPPLRHAVNVPQPTTSPSPTVARTSDPDASTVERLLQAAAHAFADKGFHATTTRDIASGAGLSPAGVYVHFGSKEELLFALSRSGHESALRLMRSAIAEGSDPTQQLVHVMARFTEWHVEQYQVARVVQYEHHHLTPDHHAEVLALRKEMDSLVRDVLDRGVADGTFSVDDSADTALALLSIVVDVARWYSPTIRRTPSQIGATNAALALRLVGAGH</sequence>
<proteinExistence type="predicted"/>
<dbReference type="SUPFAM" id="SSF46689">
    <property type="entry name" value="Homeodomain-like"/>
    <property type="match status" value="1"/>
</dbReference>
<comment type="caution">
    <text evidence="4">The sequence shown here is derived from an EMBL/GenBank/DDBJ whole genome shotgun (WGS) entry which is preliminary data.</text>
</comment>
<evidence type="ECO:0000256" key="2">
    <source>
        <dbReference type="PROSITE-ProRule" id="PRU00335"/>
    </source>
</evidence>
<keyword evidence="5" id="KW-1185">Reference proteome</keyword>
<keyword evidence="1 2" id="KW-0238">DNA-binding</keyword>
<dbReference type="GO" id="GO:0000976">
    <property type="term" value="F:transcription cis-regulatory region binding"/>
    <property type="evidence" value="ECO:0007669"/>
    <property type="project" value="TreeGrafter"/>
</dbReference>
<dbReference type="PRINTS" id="PR00455">
    <property type="entry name" value="HTHTETR"/>
</dbReference>
<dbReference type="SUPFAM" id="SSF48498">
    <property type="entry name" value="Tetracyclin repressor-like, C-terminal domain"/>
    <property type="match status" value="1"/>
</dbReference>
<evidence type="ECO:0000259" key="3">
    <source>
        <dbReference type="PROSITE" id="PS50977"/>
    </source>
</evidence>